<dbReference type="EMBL" id="CP003289">
    <property type="protein sequence ID" value="AFS73035.1"/>
    <property type="molecule type" value="Genomic_DNA"/>
</dbReference>
<protein>
    <submittedName>
        <fullName evidence="1">Uncharacterized protein</fullName>
    </submittedName>
</protein>
<reference evidence="1 2" key="1">
    <citation type="journal article" date="2012" name="PLoS ONE">
        <title>Genomic comparison of Escherichia coli O104:H4 isolates from 2009 and 2011 reveals plasmid, and prophage heterogeneity, including Shiga toxin encoding phage stx2.</title>
        <authorList>
            <consortium name="Threat Characterization Consortium"/>
            <person name="Ahmed S.A."/>
            <person name="Awosika J."/>
            <person name="Baldwin C."/>
            <person name="Bishop-Lilly K.A."/>
            <person name="Biswas B."/>
            <person name="Broomall S."/>
            <person name="Chain P.S."/>
            <person name="Chertkov O."/>
            <person name="Chokoshvili O."/>
            <person name="Coyne S."/>
            <person name="Davenport K."/>
            <person name="Detter J.C."/>
            <person name="Dorman W."/>
            <person name="Erkkila T.H."/>
            <person name="Folster J.P."/>
            <person name="Frey K.G."/>
            <person name="George M."/>
            <person name="Gleasner C."/>
            <person name="Henry M."/>
            <person name="Hill K.K."/>
            <person name="Hubbard K."/>
            <person name="Insalaco J."/>
            <person name="Johnson S."/>
            <person name="Kitzmiller A."/>
            <person name="Krepps M."/>
            <person name="Lo C.C."/>
            <person name="Luu T."/>
            <person name="McNew L.A."/>
            <person name="Minogue T."/>
            <person name="Munk C.A."/>
            <person name="Osborne B."/>
            <person name="Patel M."/>
            <person name="Reitenga K.G."/>
            <person name="Rosenzweig C.N."/>
            <person name="Shea A."/>
            <person name="Shen X."/>
            <person name="Strockbine N."/>
            <person name="Tarr C."/>
            <person name="Teshima H."/>
            <person name="van Gieson E."/>
            <person name="Verratti K."/>
            <person name="Wolcott M."/>
            <person name="Xie G."/>
            <person name="Sozhamannan S."/>
            <person name="Gibbons H.S."/>
        </authorList>
    </citation>
    <scope>NUCLEOTIDE SEQUENCE [LARGE SCALE GENOMIC DNA]</scope>
    <source>
        <strain evidence="1 2">2011C-3493</strain>
    </source>
</reference>
<proteinExistence type="predicted"/>
<dbReference type="HOGENOM" id="CLU_196662_1_0_6"/>
<sequence>MEAQVAADLAAVAVLLEVAAHPAAGNSTIKNASPEAGIFKSDKVSLMPGL</sequence>
<dbReference type="Proteomes" id="UP000006167">
    <property type="component" value="Chromosome"/>
</dbReference>
<dbReference type="AlphaFoldDB" id="A0A0E0XVH0"/>
<evidence type="ECO:0000313" key="1">
    <source>
        <dbReference type="EMBL" id="AFS73035.1"/>
    </source>
</evidence>
<evidence type="ECO:0000313" key="2">
    <source>
        <dbReference type="Proteomes" id="UP000006167"/>
    </source>
</evidence>
<organism evidence="1 2">
    <name type="scientific">Escherichia coli O104:H4 (strain 2011C-3493)</name>
    <dbReference type="NCBI Taxonomy" id="1133852"/>
    <lineage>
        <taxon>Bacteria</taxon>
        <taxon>Pseudomonadati</taxon>
        <taxon>Pseudomonadota</taxon>
        <taxon>Gammaproteobacteria</taxon>
        <taxon>Enterobacterales</taxon>
        <taxon>Enterobacteriaceae</taxon>
        <taxon>Escherichia</taxon>
    </lineage>
</organism>
<accession>A0A0E0XVH0</accession>
<gene>
    <name evidence="1" type="ordered locus">O3K_05620</name>
</gene>
<dbReference type="PATRIC" id="fig|1133852.3.peg.1178"/>
<dbReference type="KEGG" id="esl:O3K_05620"/>
<name>A0A0E0XVH0_ECO1C</name>